<gene>
    <name evidence="4 6" type="primary">prmB</name>
    <name evidence="6" type="ORF">QS748_00025</name>
</gene>
<organism evidence="6 7">
    <name type="scientific">Candidatus Endonucleibacter bathymodioli</name>
    <dbReference type="NCBI Taxonomy" id="539814"/>
    <lineage>
        <taxon>Bacteria</taxon>
        <taxon>Pseudomonadati</taxon>
        <taxon>Pseudomonadota</taxon>
        <taxon>Gammaproteobacteria</taxon>
        <taxon>Oceanospirillales</taxon>
        <taxon>Endozoicomonadaceae</taxon>
        <taxon>Candidatus Endonucleibacter</taxon>
    </lineage>
</organism>
<reference evidence="6 7" key="1">
    <citation type="journal article" date="2023" name="bioRxiv">
        <title>An intranuclear bacterial parasite of deep-sea mussels expresses apoptosis inhibitors acquired from its host.</title>
        <authorList>
            <person name="Gonzalez Porras M.A."/>
            <person name="Assie A."/>
            <person name="Tietjen M."/>
            <person name="Violette M."/>
            <person name="Kleiner M."/>
            <person name="Gruber-Vodicka H."/>
            <person name="Dubilier N."/>
            <person name="Leisch N."/>
        </authorList>
    </citation>
    <scope>NUCLEOTIDE SEQUENCE [LARGE SCALE GENOMIC DNA]</scope>
    <source>
        <strain evidence="6">IAP13</strain>
    </source>
</reference>
<dbReference type="PIRSF" id="PIRSF037167">
    <property type="entry name" value="Mtase_YfcB_prd"/>
    <property type="match status" value="1"/>
</dbReference>
<name>A0AA90SRI8_9GAMM</name>
<dbReference type="Proteomes" id="UP001178148">
    <property type="component" value="Unassembled WGS sequence"/>
</dbReference>
<evidence type="ECO:0000256" key="2">
    <source>
        <dbReference type="ARBA" id="ARBA00022679"/>
    </source>
</evidence>
<dbReference type="NCBIfam" id="TIGR03533">
    <property type="entry name" value="L3_gln_methyl"/>
    <property type="match status" value="1"/>
</dbReference>
<dbReference type="GO" id="GO:0036009">
    <property type="term" value="F:protein-glutamine N-methyltransferase activity"/>
    <property type="evidence" value="ECO:0007669"/>
    <property type="project" value="UniProtKB-UniRule"/>
</dbReference>
<dbReference type="SUPFAM" id="SSF53335">
    <property type="entry name" value="S-adenosyl-L-methionine-dependent methyltransferases"/>
    <property type="match status" value="1"/>
</dbReference>
<evidence type="ECO:0000313" key="7">
    <source>
        <dbReference type="Proteomes" id="UP001178148"/>
    </source>
</evidence>
<dbReference type="InterPro" id="IPR029063">
    <property type="entry name" value="SAM-dependent_MTases_sf"/>
</dbReference>
<evidence type="ECO:0000259" key="5">
    <source>
        <dbReference type="Pfam" id="PF05175"/>
    </source>
</evidence>
<dbReference type="Pfam" id="PF05175">
    <property type="entry name" value="MTS"/>
    <property type="match status" value="1"/>
</dbReference>
<keyword evidence="1 4" id="KW-0489">Methyltransferase</keyword>
<keyword evidence="7" id="KW-1185">Reference proteome</keyword>
<dbReference type="PROSITE" id="PS00092">
    <property type="entry name" value="N6_MTASE"/>
    <property type="match status" value="1"/>
</dbReference>
<comment type="catalytic activity">
    <reaction evidence="4">
        <text>L-glutaminyl-[ribosomal protein uL3] + S-adenosyl-L-methionine = N(5)-methyl-L-glutaminyl-[ribosomal protein uL3] + S-adenosyl-L-homocysteine + H(+)</text>
        <dbReference type="Rhea" id="RHEA:45020"/>
        <dbReference type="Rhea" id="RHEA-COMP:11063"/>
        <dbReference type="Rhea" id="RHEA-COMP:11064"/>
        <dbReference type="ChEBI" id="CHEBI:15378"/>
        <dbReference type="ChEBI" id="CHEBI:30011"/>
        <dbReference type="ChEBI" id="CHEBI:57856"/>
        <dbReference type="ChEBI" id="CHEBI:59789"/>
        <dbReference type="ChEBI" id="CHEBI:61891"/>
        <dbReference type="EC" id="2.1.1.298"/>
    </reaction>
</comment>
<comment type="caution">
    <text evidence="6">The sequence shown here is derived from an EMBL/GenBank/DDBJ whole genome shotgun (WGS) entry which is preliminary data.</text>
</comment>
<dbReference type="EMBL" id="JASXSV010000001">
    <property type="protein sequence ID" value="MDP0587670.1"/>
    <property type="molecule type" value="Genomic_DNA"/>
</dbReference>
<dbReference type="HAMAP" id="MF_02125">
    <property type="entry name" value="L3_methyltr_PrmB"/>
    <property type="match status" value="1"/>
</dbReference>
<evidence type="ECO:0000256" key="4">
    <source>
        <dbReference type="HAMAP-Rule" id="MF_02125"/>
    </source>
</evidence>
<dbReference type="GO" id="GO:0032259">
    <property type="term" value="P:methylation"/>
    <property type="evidence" value="ECO:0007669"/>
    <property type="project" value="UniProtKB-KW"/>
</dbReference>
<feature type="domain" description="Methyltransferase small" evidence="5">
    <location>
        <begin position="139"/>
        <end position="226"/>
    </location>
</feature>
<dbReference type="GO" id="GO:0003676">
    <property type="term" value="F:nucleic acid binding"/>
    <property type="evidence" value="ECO:0007669"/>
    <property type="project" value="InterPro"/>
</dbReference>
<keyword evidence="6" id="KW-0689">Ribosomal protein</keyword>
<dbReference type="AlphaFoldDB" id="A0AA90SRI8"/>
<keyword evidence="6" id="KW-0687">Ribonucleoprotein</keyword>
<dbReference type="NCBIfam" id="TIGR00536">
    <property type="entry name" value="hemK_fam"/>
    <property type="match status" value="1"/>
</dbReference>
<evidence type="ECO:0000256" key="3">
    <source>
        <dbReference type="ARBA" id="ARBA00022691"/>
    </source>
</evidence>
<accession>A0AA90SRI8</accession>
<proteinExistence type="inferred from homology"/>
<comment type="function">
    <text evidence="4">Methylates ribosomal protein uL3 on a specific glutamine residue.</text>
</comment>
<dbReference type="InterPro" id="IPR007848">
    <property type="entry name" value="Small_mtfrase_dom"/>
</dbReference>
<comment type="similarity">
    <text evidence="4">Belongs to the protein N5-glutamine methyltransferase family. PrmB subfamily.</text>
</comment>
<keyword evidence="3 4" id="KW-0949">S-adenosyl-L-methionine</keyword>
<evidence type="ECO:0000256" key="1">
    <source>
        <dbReference type="ARBA" id="ARBA00022603"/>
    </source>
</evidence>
<keyword evidence="2 4" id="KW-0808">Transferase</keyword>
<dbReference type="InterPro" id="IPR002052">
    <property type="entry name" value="DNA_methylase_N6_adenine_CS"/>
</dbReference>
<evidence type="ECO:0000313" key="6">
    <source>
        <dbReference type="EMBL" id="MDP0587670.1"/>
    </source>
</evidence>
<protein>
    <recommendedName>
        <fullName evidence="4">Ribosomal protein uL3 glutamine methyltransferase</fullName>
        <shortName evidence="4">uL3 MTase</shortName>
        <ecNumber evidence="4">2.1.1.298</ecNumber>
    </recommendedName>
    <alternativeName>
        <fullName evidence="4">N5-glutamine methyltransferase PrmB</fullName>
    </alternativeName>
</protein>
<dbReference type="InterPro" id="IPR004556">
    <property type="entry name" value="HemK-like"/>
</dbReference>
<dbReference type="Gene3D" id="3.40.50.150">
    <property type="entry name" value="Vaccinia Virus protein VP39"/>
    <property type="match status" value="1"/>
</dbReference>
<dbReference type="GO" id="GO:0005829">
    <property type="term" value="C:cytosol"/>
    <property type="evidence" value="ECO:0007669"/>
    <property type="project" value="TreeGrafter"/>
</dbReference>
<dbReference type="PANTHER" id="PTHR47806">
    <property type="entry name" value="50S RIBOSOMAL PROTEIN L3 GLUTAMINE METHYLTRANSFERASE"/>
    <property type="match status" value="1"/>
</dbReference>
<dbReference type="InterPro" id="IPR017127">
    <property type="entry name" value="Ribosome_uL3_MTase"/>
</dbReference>
<dbReference type="GO" id="GO:0005840">
    <property type="term" value="C:ribosome"/>
    <property type="evidence" value="ECO:0007669"/>
    <property type="project" value="UniProtKB-KW"/>
</dbReference>
<sequence>MSTQKKKMTCINESSDGLITIRDFIRWGVTRFSQAELFFGHGSDNALDESFHLVFQALNLPWDMPESYLMASLTVREKMLITDLIGRRVADRKPLAYLFNQAWFCGRSYYVDERVLIPRSPIAELINHRFQPWLGDAEVTRILDLCSGSGCIGIAAAYEFEQANVDLLDISSDALEVARINIDRHKMFGRVQVLQSDLFEVLATAKDSPKYQLIISNPPYVDEGDIDDMPDEFRHEPVLGLFAGSDGLDFAHMILAKATDFLTEDGFLVLELGNSQEALKKIYPDVSFIWPEFEQGGHGVLILSAADCLAYQGLFNVYATKITGYEGKV</sequence>
<dbReference type="PANTHER" id="PTHR47806:SF1">
    <property type="entry name" value="RIBOSOMAL PROTEIN UL3 GLUTAMINE METHYLTRANSFERASE"/>
    <property type="match status" value="1"/>
</dbReference>
<dbReference type="CDD" id="cd02440">
    <property type="entry name" value="AdoMet_MTases"/>
    <property type="match status" value="1"/>
</dbReference>
<dbReference type="EC" id="2.1.1.298" evidence="4"/>